<dbReference type="InterPro" id="IPR021860">
    <property type="entry name" value="Peptidase_S12_Pab87-rel_C"/>
</dbReference>
<dbReference type="InterPro" id="IPR012338">
    <property type="entry name" value="Beta-lactam/transpept-like"/>
</dbReference>
<dbReference type="EC" id="3.5.2.6" evidence="4"/>
<dbReference type="AlphaFoldDB" id="A0A0W8G740"/>
<dbReference type="InterPro" id="IPR001466">
    <property type="entry name" value="Beta-lactam-related"/>
</dbReference>
<feature type="region of interest" description="Disordered" evidence="1">
    <location>
        <begin position="489"/>
        <end position="534"/>
    </location>
</feature>
<evidence type="ECO:0000313" key="4">
    <source>
        <dbReference type="EMBL" id="KUG28323.1"/>
    </source>
</evidence>
<name>A0A0W8G740_9ZZZZ</name>
<dbReference type="Gene3D" id="2.40.128.600">
    <property type="match status" value="1"/>
</dbReference>
<proteinExistence type="predicted"/>
<gene>
    <name evidence="4" type="ORF">ASZ90_001810</name>
</gene>
<feature type="domain" description="Peptidase S12 Pab87-related C-terminal" evidence="3">
    <location>
        <begin position="378"/>
        <end position="487"/>
    </location>
</feature>
<dbReference type="InterPro" id="IPR050491">
    <property type="entry name" value="AmpC-like"/>
</dbReference>
<sequence>MTAALDGLDAFVAQGLEDWQVPGAAVAVVKDGVTVYARGFGLRDVDKKLPVTPDTVFAIGSCTKAFTAAALALLTDQGTISLDTPARDILPGFRMYDDYATAHVTLRDMLLHRTGLPRYDALMTMRPDISRDEAVGLLRHLPSNKELRAGFEYSNLMYVAAGRLAEVVSGQSWETLVAQRLLAPLCMTATSFSPQTVQASPDFARPYALRRGKFAEIPFADIGPYGPAGSMSSSAMDMARWLAFHLQDGRTGDEALITKTAMTEMRTPQIITPRGQPNPEIPFGGYGLGWGVTAYRGRLLVLHDGEIDGFKALASFMPDDGLGVVVLTNRAGTPLPEILAFQIYDRLLGLSPFPWAERAKADRSEGTQARPAMALAAPEHPAPPTHELSAYAGSYRHPAFGEVRIEHREPGLVALCGGETLPLVHVTYDVFCTGAALAADTPAKAAKADEDETSGGTAAGLAVTFRMDQSGTITRLDIPLEPAAADIVFTKAAADPPESPELPESAGPPGPTDSTAKAAPAETPGDAPQGATRP</sequence>
<dbReference type="EMBL" id="LNQE01000232">
    <property type="protein sequence ID" value="KUG28323.1"/>
    <property type="molecule type" value="Genomic_DNA"/>
</dbReference>
<evidence type="ECO:0000256" key="1">
    <source>
        <dbReference type="SAM" id="MobiDB-lite"/>
    </source>
</evidence>
<protein>
    <submittedName>
        <fullName evidence="4">Beta-lactamase</fullName>
        <ecNumber evidence="4">3.5.2.6</ecNumber>
    </submittedName>
</protein>
<dbReference type="SUPFAM" id="SSF56601">
    <property type="entry name" value="beta-lactamase/transpeptidase-like"/>
    <property type="match status" value="1"/>
</dbReference>
<dbReference type="Gene3D" id="3.40.710.10">
    <property type="entry name" value="DD-peptidase/beta-lactamase superfamily"/>
    <property type="match status" value="1"/>
</dbReference>
<keyword evidence="4" id="KW-0378">Hydrolase</keyword>
<dbReference type="GO" id="GO:0008800">
    <property type="term" value="F:beta-lactamase activity"/>
    <property type="evidence" value="ECO:0007669"/>
    <property type="project" value="UniProtKB-EC"/>
</dbReference>
<organism evidence="4">
    <name type="scientific">hydrocarbon metagenome</name>
    <dbReference type="NCBI Taxonomy" id="938273"/>
    <lineage>
        <taxon>unclassified sequences</taxon>
        <taxon>metagenomes</taxon>
        <taxon>ecological metagenomes</taxon>
    </lineage>
</organism>
<dbReference type="PANTHER" id="PTHR46825:SF15">
    <property type="entry name" value="BETA-LACTAMASE-RELATED DOMAIN-CONTAINING PROTEIN"/>
    <property type="match status" value="1"/>
</dbReference>
<evidence type="ECO:0000259" key="3">
    <source>
        <dbReference type="Pfam" id="PF11954"/>
    </source>
</evidence>
<feature type="domain" description="Beta-lactamase-related" evidence="2">
    <location>
        <begin position="8"/>
        <end position="334"/>
    </location>
</feature>
<dbReference type="PANTHER" id="PTHR46825">
    <property type="entry name" value="D-ALANYL-D-ALANINE-CARBOXYPEPTIDASE/ENDOPEPTIDASE AMPH"/>
    <property type="match status" value="1"/>
</dbReference>
<evidence type="ECO:0000259" key="2">
    <source>
        <dbReference type="Pfam" id="PF00144"/>
    </source>
</evidence>
<reference evidence="4" key="1">
    <citation type="journal article" date="2015" name="Proc. Natl. Acad. Sci. U.S.A.">
        <title>Networks of energetic and metabolic interactions define dynamics in microbial communities.</title>
        <authorList>
            <person name="Embree M."/>
            <person name="Liu J.K."/>
            <person name="Al-Bassam M.M."/>
            <person name="Zengler K."/>
        </authorList>
    </citation>
    <scope>NUCLEOTIDE SEQUENCE</scope>
</reference>
<dbReference type="Pfam" id="PF11954">
    <property type="entry name" value="DUF3471"/>
    <property type="match status" value="1"/>
</dbReference>
<accession>A0A0W8G740</accession>
<comment type="caution">
    <text evidence="4">The sequence shown here is derived from an EMBL/GenBank/DDBJ whole genome shotgun (WGS) entry which is preliminary data.</text>
</comment>
<dbReference type="Pfam" id="PF00144">
    <property type="entry name" value="Beta-lactamase"/>
    <property type="match status" value="1"/>
</dbReference>